<evidence type="ECO:0000256" key="4">
    <source>
        <dbReference type="ARBA" id="ARBA00022448"/>
    </source>
</evidence>
<protein>
    <recommendedName>
        <fullName evidence="3">Flagellar assembly protein FliH</fullName>
    </recommendedName>
</protein>
<dbReference type="OrthoDB" id="122610at2"/>
<proteinExistence type="inferred from homology"/>
<keyword evidence="6" id="KW-0653">Protein transport</keyword>
<evidence type="ECO:0000256" key="7">
    <source>
        <dbReference type="ARBA" id="ARBA00023225"/>
    </source>
</evidence>
<dbReference type="PANTHER" id="PTHR34982">
    <property type="entry name" value="YOP PROTEINS TRANSLOCATION PROTEIN L"/>
    <property type="match status" value="1"/>
</dbReference>
<dbReference type="InterPro" id="IPR051472">
    <property type="entry name" value="T3SS_Stator/FliH"/>
</dbReference>
<comment type="caution">
    <text evidence="10">The sequence shown here is derived from an EMBL/GenBank/DDBJ whole genome shotgun (WGS) entry which is preliminary data.</text>
</comment>
<feature type="compositionally biased region" description="Polar residues" evidence="8">
    <location>
        <begin position="1"/>
        <end position="14"/>
    </location>
</feature>
<evidence type="ECO:0000259" key="9">
    <source>
        <dbReference type="Pfam" id="PF02108"/>
    </source>
</evidence>
<evidence type="ECO:0000256" key="1">
    <source>
        <dbReference type="ARBA" id="ARBA00003041"/>
    </source>
</evidence>
<sequence length="218" mass="24538">MSFSRETQPSSSATPVAGFQYRQMSEDTAPPPPPKVEVREPGIRLTEEVLRKRLDTARAEGVAEAEARLRHGYEEQIRAESQRITRAIDEFERSRKEYFSKVELEVVQLALAIAGKILHREAQVDPLLVAAIVQIALGQLKEGSVASIRVRPEDGQRWRSHFASQDFKLDVSVVEDRTLQPADCILETELGTVNFSLNLQLKEIEQGFFDVLAQKPQA</sequence>
<keyword evidence="10" id="KW-0969">Cilium</keyword>
<name>A0A4Q0T0Y6_9BACT</name>
<accession>A0A4Q0T0Y6</accession>
<dbReference type="GO" id="GO:0005829">
    <property type="term" value="C:cytosol"/>
    <property type="evidence" value="ECO:0007669"/>
    <property type="project" value="TreeGrafter"/>
</dbReference>
<evidence type="ECO:0000256" key="8">
    <source>
        <dbReference type="SAM" id="MobiDB-lite"/>
    </source>
</evidence>
<evidence type="ECO:0000313" key="10">
    <source>
        <dbReference type="EMBL" id="RXH57273.1"/>
    </source>
</evidence>
<evidence type="ECO:0000256" key="5">
    <source>
        <dbReference type="ARBA" id="ARBA00022795"/>
    </source>
</evidence>
<keyword evidence="10" id="KW-0966">Cell projection</keyword>
<keyword evidence="4" id="KW-0813">Transport</keyword>
<dbReference type="PANTHER" id="PTHR34982:SF1">
    <property type="entry name" value="FLAGELLAR ASSEMBLY PROTEIN FLIH"/>
    <property type="match status" value="1"/>
</dbReference>
<evidence type="ECO:0000256" key="6">
    <source>
        <dbReference type="ARBA" id="ARBA00022927"/>
    </source>
</evidence>
<keyword evidence="5" id="KW-1005">Bacterial flagellum biogenesis</keyword>
<organism evidence="10 11">
    <name type="scientific">Granulicella sibirica</name>
    <dbReference type="NCBI Taxonomy" id="2479048"/>
    <lineage>
        <taxon>Bacteria</taxon>
        <taxon>Pseudomonadati</taxon>
        <taxon>Acidobacteriota</taxon>
        <taxon>Terriglobia</taxon>
        <taxon>Terriglobales</taxon>
        <taxon>Acidobacteriaceae</taxon>
        <taxon>Granulicella</taxon>
    </lineage>
</organism>
<feature type="domain" description="Flagellar assembly protein FliH/Type III secretion system HrpE" evidence="9">
    <location>
        <begin position="79"/>
        <end position="203"/>
    </location>
</feature>
<dbReference type="Pfam" id="PF02108">
    <property type="entry name" value="FliH"/>
    <property type="match status" value="1"/>
</dbReference>
<dbReference type="AlphaFoldDB" id="A0A4Q0T0Y6"/>
<feature type="region of interest" description="Disordered" evidence="8">
    <location>
        <begin position="1"/>
        <end position="41"/>
    </location>
</feature>
<keyword evidence="11" id="KW-1185">Reference proteome</keyword>
<dbReference type="InterPro" id="IPR018035">
    <property type="entry name" value="Flagellar_FliH/T3SS_HrpE"/>
</dbReference>
<dbReference type="GO" id="GO:0044781">
    <property type="term" value="P:bacterial-type flagellum organization"/>
    <property type="evidence" value="ECO:0007669"/>
    <property type="project" value="UniProtKB-KW"/>
</dbReference>
<evidence type="ECO:0000256" key="2">
    <source>
        <dbReference type="ARBA" id="ARBA00006602"/>
    </source>
</evidence>
<dbReference type="EMBL" id="RDSM01000001">
    <property type="protein sequence ID" value="RXH57273.1"/>
    <property type="molecule type" value="Genomic_DNA"/>
</dbReference>
<dbReference type="Proteomes" id="UP000289437">
    <property type="component" value="Unassembled WGS sequence"/>
</dbReference>
<comment type="function">
    <text evidence="1">Needed for flagellar regrowth and assembly.</text>
</comment>
<evidence type="ECO:0000256" key="3">
    <source>
        <dbReference type="ARBA" id="ARBA00016507"/>
    </source>
</evidence>
<evidence type="ECO:0000313" key="11">
    <source>
        <dbReference type="Proteomes" id="UP000289437"/>
    </source>
</evidence>
<reference evidence="11" key="2">
    <citation type="submission" date="2019-02" db="EMBL/GenBank/DDBJ databases">
        <title>Granulicella sibirica sp. nov., a psychrotolerant acidobacterium isolated from an organic soil layer in forested tundra, West Siberia.</title>
        <authorList>
            <person name="Oshkin I.Y."/>
            <person name="Kulichevskaya I.S."/>
            <person name="Rijpstra W.I.C."/>
            <person name="Sinninghe Damste J.S."/>
            <person name="Rakitin A.L."/>
            <person name="Ravin N.V."/>
            <person name="Dedysh S.N."/>
        </authorList>
    </citation>
    <scope>NUCLEOTIDE SEQUENCE [LARGE SCALE GENOMIC DNA]</scope>
    <source>
        <strain evidence="11">AF10</strain>
    </source>
</reference>
<gene>
    <name evidence="10" type="ORF">GRAN_0583</name>
</gene>
<dbReference type="GO" id="GO:0015031">
    <property type="term" value="P:protein transport"/>
    <property type="evidence" value="ECO:0007669"/>
    <property type="project" value="UniProtKB-KW"/>
</dbReference>
<reference evidence="10 11" key="1">
    <citation type="submission" date="2018-11" db="EMBL/GenBank/DDBJ databases">
        <authorList>
            <person name="Mardanov A.V."/>
            <person name="Ravin N.V."/>
            <person name="Dedysh S.N."/>
        </authorList>
    </citation>
    <scope>NUCLEOTIDE SEQUENCE [LARGE SCALE GENOMIC DNA]</scope>
    <source>
        <strain evidence="10 11">AF10</strain>
    </source>
</reference>
<keyword evidence="10" id="KW-0282">Flagellum</keyword>
<comment type="similarity">
    <text evidence="2">Belongs to the FliH family.</text>
</comment>
<keyword evidence="7" id="KW-1006">Bacterial flagellum protein export</keyword>